<dbReference type="PROSITE" id="PS00105">
    <property type="entry name" value="AA_TRANSFER_CLASS_1"/>
    <property type="match status" value="1"/>
</dbReference>
<dbReference type="EMBL" id="WSZI01000013">
    <property type="protein sequence ID" value="MWN20937.1"/>
    <property type="molecule type" value="Genomic_DNA"/>
</dbReference>
<dbReference type="Gene3D" id="3.40.640.10">
    <property type="entry name" value="Type I PLP-dependent aspartate aminotransferase-like (Major domain)"/>
    <property type="match status" value="1"/>
</dbReference>
<comment type="caution">
    <text evidence="8">The sequence shown here is derived from an EMBL/GenBank/DDBJ whole genome shotgun (WGS) entry which is preliminary data.</text>
</comment>
<sequence length="399" mass="42750">MVETNPALANIFSDRLQQVVPSPIHTFSEQVSHLPNILKLTIGEPDFPVPDHIKAAAVAAIEADDSHYSVSAGSLALRQAAQQFLAERYQLNYNATTEILTTVGATEGLFTILSAVLNPGDEVLIPTPAYPVYAEMTHLNGGEPLLVDVSQDDFILTPQRLRAVLATHPRIKVLLLTNPSNPTGATYTAAEMQALADVLKETSVLVISDEIYSELQYEGEHASMATYLPQQTIVVNGVSKSHAMTGYRIGILAGPAALIAQINKVHGFVIMTPSNPAMAAATEAFNCARSLADTQRMKAAYQARRDFLVTELTALGFDMVRPNGAFYIFAKIPADLGQDDVVFANELVARERLAVVAGSGFGPGGEGYIRISYAASMAMLVDAISRLKSFATSARATAV</sequence>
<organism evidence="8 9">
    <name type="scientific">Leuconostoc lactis</name>
    <dbReference type="NCBI Taxonomy" id="1246"/>
    <lineage>
        <taxon>Bacteria</taxon>
        <taxon>Bacillati</taxon>
        <taxon>Bacillota</taxon>
        <taxon>Bacilli</taxon>
        <taxon>Lactobacillales</taxon>
        <taxon>Lactobacillaceae</taxon>
        <taxon>Leuconostoc</taxon>
    </lineage>
</organism>
<dbReference type="Gene3D" id="3.90.1150.10">
    <property type="entry name" value="Aspartate Aminotransferase, domain 1"/>
    <property type="match status" value="1"/>
</dbReference>
<dbReference type="SUPFAM" id="SSF53383">
    <property type="entry name" value="PLP-dependent transferases"/>
    <property type="match status" value="1"/>
</dbReference>
<keyword evidence="5" id="KW-0663">Pyridoxal phosphate</keyword>
<dbReference type="InterPro" id="IPR015424">
    <property type="entry name" value="PyrdxlP-dep_Trfase"/>
</dbReference>
<dbReference type="InterPro" id="IPR004839">
    <property type="entry name" value="Aminotransferase_I/II_large"/>
</dbReference>
<dbReference type="RefSeq" id="WP_252968138.1">
    <property type="nucleotide sequence ID" value="NZ_DAITWI010000001.1"/>
</dbReference>
<evidence type="ECO:0000313" key="8">
    <source>
        <dbReference type="EMBL" id="MWN20937.1"/>
    </source>
</evidence>
<accession>A0A6L7A5V2</accession>
<evidence type="ECO:0000256" key="1">
    <source>
        <dbReference type="ARBA" id="ARBA00001933"/>
    </source>
</evidence>
<evidence type="ECO:0000256" key="5">
    <source>
        <dbReference type="ARBA" id="ARBA00022898"/>
    </source>
</evidence>
<proteinExistence type="inferred from homology"/>
<evidence type="ECO:0000256" key="2">
    <source>
        <dbReference type="ARBA" id="ARBA00007441"/>
    </source>
</evidence>
<dbReference type="InterPro" id="IPR015422">
    <property type="entry name" value="PyrdxlP-dep_Trfase_small"/>
</dbReference>
<dbReference type="Proteomes" id="UP000478636">
    <property type="component" value="Unassembled WGS sequence"/>
</dbReference>
<dbReference type="CDD" id="cd00609">
    <property type="entry name" value="AAT_like"/>
    <property type="match status" value="1"/>
</dbReference>
<evidence type="ECO:0000259" key="7">
    <source>
        <dbReference type="Pfam" id="PF00155"/>
    </source>
</evidence>
<feature type="domain" description="Aminotransferase class I/classII large" evidence="7">
    <location>
        <begin position="36"/>
        <end position="383"/>
    </location>
</feature>
<dbReference type="GO" id="GO:0008483">
    <property type="term" value="F:transaminase activity"/>
    <property type="evidence" value="ECO:0007669"/>
    <property type="project" value="UniProtKB-KW"/>
</dbReference>
<comment type="similarity">
    <text evidence="2 6">Belongs to the class-I pyridoxal-phosphate-dependent aminotransferase family.</text>
</comment>
<dbReference type="InterPro" id="IPR050596">
    <property type="entry name" value="AspAT/PAT-like"/>
</dbReference>
<dbReference type="InterPro" id="IPR015421">
    <property type="entry name" value="PyrdxlP-dep_Trfase_major"/>
</dbReference>
<evidence type="ECO:0000256" key="4">
    <source>
        <dbReference type="ARBA" id="ARBA00022679"/>
    </source>
</evidence>
<dbReference type="PANTHER" id="PTHR46383">
    <property type="entry name" value="ASPARTATE AMINOTRANSFERASE"/>
    <property type="match status" value="1"/>
</dbReference>
<keyword evidence="3 6" id="KW-0032">Aminotransferase</keyword>
<dbReference type="AlphaFoldDB" id="A0A6L7A5V2"/>
<dbReference type="EC" id="2.6.1.-" evidence="6"/>
<dbReference type="PANTHER" id="PTHR46383:SF4">
    <property type="entry name" value="AMINOTRANSFERASE"/>
    <property type="match status" value="1"/>
</dbReference>
<protein>
    <recommendedName>
        <fullName evidence="6">Aminotransferase</fullName>
        <ecNumber evidence="6">2.6.1.-</ecNumber>
    </recommendedName>
</protein>
<evidence type="ECO:0000256" key="3">
    <source>
        <dbReference type="ARBA" id="ARBA00022576"/>
    </source>
</evidence>
<comment type="cofactor">
    <cofactor evidence="1 6">
        <name>pyridoxal 5'-phosphate</name>
        <dbReference type="ChEBI" id="CHEBI:597326"/>
    </cofactor>
</comment>
<dbReference type="Pfam" id="PF00155">
    <property type="entry name" value="Aminotran_1_2"/>
    <property type="match status" value="1"/>
</dbReference>
<name>A0A6L7A5V2_LEULA</name>
<dbReference type="GO" id="GO:0006520">
    <property type="term" value="P:amino acid metabolic process"/>
    <property type="evidence" value="ECO:0007669"/>
    <property type="project" value="InterPro"/>
</dbReference>
<dbReference type="InterPro" id="IPR004838">
    <property type="entry name" value="NHTrfase_class1_PyrdxlP-BS"/>
</dbReference>
<dbReference type="GO" id="GO:0030170">
    <property type="term" value="F:pyridoxal phosphate binding"/>
    <property type="evidence" value="ECO:0007669"/>
    <property type="project" value="InterPro"/>
</dbReference>
<keyword evidence="4 6" id="KW-0808">Transferase</keyword>
<reference evidence="8 9" key="1">
    <citation type="submission" date="2019-12" db="EMBL/GenBank/DDBJ databases">
        <title>Complete genome sequence of Leuconostoc lactis strain AVN1 provides insights into metabolic potential.</title>
        <authorList>
            <person name="Besrour N."/>
            <person name="Najjari A."/>
            <person name="Fhoula I."/>
            <person name="Jaballah S."/>
            <person name="Klibi N."/>
            <person name="Ouzari H.I."/>
        </authorList>
    </citation>
    <scope>NUCLEOTIDE SEQUENCE [LARGE SCALE GENOMIC DNA]</scope>
    <source>
        <strain evidence="8 9">AVN1</strain>
    </source>
</reference>
<evidence type="ECO:0000313" key="9">
    <source>
        <dbReference type="Proteomes" id="UP000478636"/>
    </source>
</evidence>
<evidence type="ECO:0000256" key="6">
    <source>
        <dbReference type="RuleBase" id="RU000481"/>
    </source>
</evidence>
<gene>
    <name evidence="8" type="ORF">GQS40_04520</name>
</gene>